<feature type="compositionally biased region" description="Basic residues" evidence="1">
    <location>
        <begin position="11"/>
        <end position="20"/>
    </location>
</feature>
<dbReference type="InterPro" id="IPR025451">
    <property type="entry name" value="DUF4211"/>
</dbReference>
<keyword evidence="4" id="KW-1185">Reference proteome</keyword>
<dbReference type="PANTHER" id="PTHR14689:SF0">
    <property type="entry name" value="COILED-COIL DOMAIN-CONTAINING PROTEIN 82"/>
    <property type="match status" value="1"/>
</dbReference>
<evidence type="ECO:0000313" key="3">
    <source>
        <dbReference type="EMBL" id="KZV90251.1"/>
    </source>
</evidence>
<feature type="domain" description="DUF4211" evidence="2">
    <location>
        <begin position="223"/>
        <end position="356"/>
    </location>
</feature>
<evidence type="ECO:0000256" key="1">
    <source>
        <dbReference type="SAM" id="MobiDB-lite"/>
    </source>
</evidence>
<proteinExistence type="predicted"/>
<sequence>MLNHFLSANPSKRRTKRKRRSSSDSDSGAASDSGSDVRAIEFEDDDNAAQSDSDESDVPRRSTRLDSSPEKKKQRLSSPPAQPAVSSPPSGPEEDSPRVSGSRKGKAVIVIESDSDEQPVVKKKKVVRGQRPPTPDEDDEFQDGIDAKNVLDTRLRRPGKKTKFTQALERMKQRKKNGHSIPSEEEDEEDDEDDNLSDPDRPFDGAKPTEDYDEGSDDGSVKDFIIDDEGDADEVVLPSAFRMQQNLSHHFKIICQYYVHLTCAKNRAKFIKLSANDEYFSEPLSVMRRKLSGLQDSLVTSSVWRPDFKNALRAYPDLSLEQMTFSIPACDACHIGGRVSTIVGYLSGSRYDKQTFEKLDEDDDEGKKPLSKQFHLGRFCARRTRCFHSFAHWEHELYGAMELRVRNLEGWRKMDPDKIMESLDGRGVVEQEWKRINDLMESARNLEVAAKRGEDDGDI</sequence>
<dbReference type="GO" id="GO:0005634">
    <property type="term" value="C:nucleus"/>
    <property type="evidence" value="ECO:0007669"/>
    <property type="project" value="TreeGrafter"/>
</dbReference>
<feature type="compositionally biased region" description="Low complexity" evidence="1">
    <location>
        <begin position="24"/>
        <end position="37"/>
    </location>
</feature>
<dbReference type="PANTHER" id="PTHR14689">
    <property type="entry name" value="PHORBOL-ESTER_DAG-TYPE DOMAIN-CONTAINING PROTEIN"/>
    <property type="match status" value="1"/>
</dbReference>
<name>A0A165GB53_EXIGL</name>
<dbReference type="STRING" id="1314781.A0A165GB53"/>
<gene>
    <name evidence="3" type="ORF">EXIGLDRAFT_771008</name>
</gene>
<feature type="compositionally biased region" description="Basic and acidic residues" evidence="1">
    <location>
        <begin position="57"/>
        <end position="71"/>
    </location>
</feature>
<protein>
    <recommendedName>
        <fullName evidence="2">DUF4211 domain-containing protein</fullName>
    </recommendedName>
</protein>
<dbReference type="AlphaFoldDB" id="A0A165GB53"/>
<feature type="region of interest" description="Disordered" evidence="1">
    <location>
        <begin position="1"/>
        <end position="224"/>
    </location>
</feature>
<reference evidence="3 4" key="1">
    <citation type="journal article" date="2016" name="Mol. Biol. Evol.">
        <title>Comparative Genomics of Early-Diverging Mushroom-Forming Fungi Provides Insights into the Origins of Lignocellulose Decay Capabilities.</title>
        <authorList>
            <person name="Nagy L.G."/>
            <person name="Riley R."/>
            <person name="Tritt A."/>
            <person name="Adam C."/>
            <person name="Daum C."/>
            <person name="Floudas D."/>
            <person name="Sun H."/>
            <person name="Yadav J.S."/>
            <person name="Pangilinan J."/>
            <person name="Larsson K.H."/>
            <person name="Matsuura K."/>
            <person name="Barry K."/>
            <person name="Labutti K."/>
            <person name="Kuo R."/>
            <person name="Ohm R.A."/>
            <person name="Bhattacharya S.S."/>
            <person name="Shirouzu T."/>
            <person name="Yoshinaga Y."/>
            <person name="Martin F.M."/>
            <person name="Grigoriev I.V."/>
            <person name="Hibbett D.S."/>
        </authorList>
    </citation>
    <scope>NUCLEOTIDE SEQUENCE [LARGE SCALE GENOMIC DNA]</scope>
    <source>
        <strain evidence="3 4">HHB12029</strain>
    </source>
</reference>
<feature type="compositionally biased region" description="Acidic residues" evidence="1">
    <location>
        <begin position="183"/>
        <end position="197"/>
    </location>
</feature>
<dbReference type="InParanoid" id="A0A165GB53"/>
<feature type="compositionally biased region" description="Low complexity" evidence="1">
    <location>
        <begin position="77"/>
        <end position="88"/>
    </location>
</feature>
<feature type="compositionally biased region" description="Basic and acidic residues" evidence="1">
    <location>
        <begin position="198"/>
        <end position="210"/>
    </location>
</feature>
<dbReference type="OrthoDB" id="21499at2759"/>
<accession>A0A165GB53</accession>
<dbReference type="EMBL" id="KV426053">
    <property type="protein sequence ID" value="KZV90251.1"/>
    <property type="molecule type" value="Genomic_DNA"/>
</dbReference>
<organism evidence="3 4">
    <name type="scientific">Exidia glandulosa HHB12029</name>
    <dbReference type="NCBI Taxonomy" id="1314781"/>
    <lineage>
        <taxon>Eukaryota</taxon>
        <taxon>Fungi</taxon>
        <taxon>Dikarya</taxon>
        <taxon>Basidiomycota</taxon>
        <taxon>Agaricomycotina</taxon>
        <taxon>Agaricomycetes</taxon>
        <taxon>Auriculariales</taxon>
        <taxon>Exidiaceae</taxon>
        <taxon>Exidia</taxon>
    </lineage>
</organism>
<feature type="compositionally biased region" description="Acidic residues" evidence="1">
    <location>
        <begin position="42"/>
        <end position="56"/>
    </location>
</feature>
<dbReference type="Pfam" id="PF13926">
    <property type="entry name" value="DUF4211"/>
    <property type="match status" value="1"/>
</dbReference>
<feature type="compositionally biased region" description="Basic and acidic residues" evidence="1">
    <location>
        <begin position="145"/>
        <end position="155"/>
    </location>
</feature>
<evidence type="ECO:0000313" key="4">
    <source>
        <dbReference type="Proteomes" id="UP000077266"/>
    </source>
</evidence>
<feature type="compositionally biased region" description="Polar residues" evidence="1">
    <location>
        <begin position="1"/>
        <end position="10"/>
    </location>
</feature>
<dbReference type="Proteomes" id="UP000077266">
    <property type="component" value="Unassembled WGS sequence"/>
</dbReference>
<evidence type="ECO:0000259" key="2">
    <source>
        <dbReference type="Pfam" id="PF13926"/>
    </source>
</evidence>